<dbReference type="FunFam" id="2.60.40.60:FF:000032">
    <property type="entry name" value="FAT atypical cadherin 1"/>
    <property type="match status" value="1"/>
</dbReference>
<sequence>MTSKSYQTRHCKLRKMLWTVSPAVLVIISIGFTAPTEALNQGHRRHRLHHGEEQRISPKRHGREINIPPQFQSYVADNRGGDGFSFTPIQPEEKSMHQNLHKPDFVDCGSYRPSIPEGEPVDTPVIQVKALDQDPPESGGTVTYSIVSGNEMLADFAVDEHTGWISTRKIFDRDEPAKEKEVYVTVQASDNGNPRLDAVCTLKVKITDINDNTAQFLLSRRFNQGSYVPEHEYNPHLDKYEYKESMPQDLALGQVVMRISATDIDDGNNGTVVYACEPHPQNPNDVEFFDISSASGEITLKKRIGNQQKFQLRIVASDLGVPPNSAITDLSIVVAEPSQRPPEFINPPTLIHLDEYIYNLSVPVATLSARSNADDELVFFELVNGQTQPTNKEAIFTLETEGRNTAHIKLDRQLDYESTTRYTLTIRAQNKYNLAAETLLTVMVNDKNDEKPYFTEVTTGTVLENEPIGTSVMRVRAIDTDGTAPNNEVTYHLKSDEEDNFSIDAISGEIKTRKMFDREEKDTYQVIVYAKDGAPSVKLNNGQPNERPQTLKIVIADKNDNGPVFVRDLYEAEMSEDADLNRVVVEVRAKDADTASVLQYTITEGNIDDAFAIRSTSTSGVITVKNKLDFESIRQYELTVRVSDSVHEAKTKVKIYIQNVNDEPPKFEPMNSNTTIVEEFIPSDCIFRVKAYDPDIGDRTVPQNISYFILTGKEHFSVGPDDGCVKVIKPLDREDKPFYQMVVGASDEWGLAPTKLDFYKELIVNLIDINDNAPVLSSQNPVVWNENQPRGPITQLDATDADSPENGPPFTFSIDPKADMKIKELFSIEGKTLKANKDDFDREEVKQYVVPIAISDSGRERKTGTSYLTVIIGDQNDNDMQDGESRIFVYKYKERNPFPIGRVYVKDPDDWDLPDKTFTLTTSNSHFTVDSDTGYINMKSTAEPSDHVLTFKVEDSRWGSTVNAKVTVTVKEITDEAVDNSGSIRFMGTTKEQFIKVDRTTGLSKKDKLQRELARIFEVPIENVDVFTVGNSPSISDMNFFDVRYSVHNSPYWKAEKLNGKLAESKDLLEKHLELNIVMIGIDECLKEKHFCESSCSNTLAKSDIPLKIFTNETSFVGVHAFVQPVCNCSSFQPPNNCLPNPCLNNGICTSGGGLDGFKCECDAPFDGPRCEITSIALDGVGFAWFPSLTVCNDSSLQVEFMASKSGLIFYNGPIYQSSVTDFMSLELRDGKPMLLMDYGTGVSRLEIEHSPMLADGLSHKVHITWNPSAISMRVDECRKNEPTCYRTARPTGTNSQLNVNGPFQLGGISFDPKRLQNSMKWSQIPSKEFFQGCIANLTFNGEYVNLGNPSYSTLNVTTCDSPIAGVIKATLGVDYNFIIILLICILVLILLVLAIVFYRKKRNYEEVKGELGDDVRENIINYSDEGGGEGDQTGYDLSVLMKPANGPTYNGDKIPMESLQPVGRIPDNGDGPDISSFLHGNKQKVDNDPDGLPYDDVRNYAYEGDGNSIGSLSSLASGTSEDNDLNFDYLPTFGPRFKKLADMYGGGQSSDDESYTGPPPEAWC</sequence>
<evidence type="ECO:0000256" key="16">
    <source>
        <dbReference type="SAM" id="MobiDB-lite"/>
    </source>
</evidence>
<dbReference type="OrthoDB" id="6252479at2759"/>
<dbReference type="GO" id="GO:0008104">
    <property type="term" value="P:intracellular protein localization"/>
    <property type="evidence" value="ECO:0007669"/>
    <property type="project" value="UniProtKB-ARBA"/>
</dbReference>
<evidence type="ECO:0000256" key="13">
    <source>
        <dbReference type="PROSITE-ProRule" id="PRU00076"/>
    </source>
</evidence>
<evidence type="ECO:0000256" key="12">
    <source>
        <dbReference type="PROSITE-ProRule" id="PRU00043"/>
    </source>
</evidence>
<dbReference type="FunFam" id="2.60.40.60:FF:000116">
    <property type="entry name" value="Dachsous cadherin-related 2"/>
    <property type="match status" value="1"/>
</dbReference>
<evidence type="ECO:0000313" key="21">
    <source>
        <dbReference type="EMBL" id="OXA58387.1"/>
    </source>
</evidence>
<dbReference type="PANTHER" id="PTHR24027:SF422">
    <property type="entry name" value="CADHERIN DOMAIN-CONTAINING PROTEIN"/>
    <property type="match status" value="1"/>
</dbReference>
<comment type="subcellular location">
    <subcellularLocation>
        <location evidence="14">Cell membrane</location>
        <topology evidence="14">Single-pass type I membrane protein</topology>
    </subcellularLocation>
    <subcellularLocation>
        <location evidence="1">Membrane</location>
        <topology evidence="1">Single-pass membrane protein</topology>
    </subcellularLocation>
</comment>
<dbReference type="InterPro" id="IPR002126">
    <property type="entry name" value="Cadherin-like_dom"/>
</dbReference>
<reference evidence="21 22" key="1">
    <citation type="submission" date="2015-12" db="EMBL/GenBank/DDBJ databases">
        <title>The genome of Folsomia candida.</title>
        <authorList>
            <person name="Faddeeva A."/>
            <person name="Derks M.F."/>
            <person name="Anvar Y."/>
            <person name="Smit S."/>
            <person name="Van Straalen N."/>
            <person name="Roelofs D."/>
        </authorList>
    </citation>
    <scope>NUCLEOTIDE SEQUENCE [LARGE SCALE GENOMIC DNA]</scope>
    <source>
        <strain evidence="21 22">VU population</strain>
        <tissue evidence="21">Whole body</tissue>
    </source>
</reference>
<keyword evidence="4" id="KW-0732">Signal</keyword>
<evidence type="ECO:0000259" key="20">
    <source>
        <dbReference type="PROSITE" id="PS50268"/>
    </source>
</evidence>
<feature type="domain" description="Cadherin" evidence="20">
    <location>
        <begin position="107"/>
        <end position="216"/>
    </location>
</feature>
<dbReference type="GO" id="GO:0001736">
    <property type="term" value="P:establishment of planar polarity"/>
    <property type="evidence" value="ECO:0007669"/>
    <property type="project" value="UniProtKB-ARBA"/>
</dbReference>
<feature type="domain" description="Cadherin" evidence="20">
    <location>
        <begin position="900"/>
        <end position="986"/>
    </location>
</feature>
<dbReference type="SMART" id="SM00282">
    <property type="entry name" value="LamG"/>
    <property type="match status" value="1"/>
</dbReference>
<evidence type="ECO:0000313" key="22">
    <source>
        <dbReference type="Proteomes" id="UP000198287"/>
    </source>
</evidence>
<dbReference type="InterPro" id="IPR039808">
    <property type="entry name" value="Cadherin"/>
</dbReference>
<comment type="caution">
    <text evidence="13">Lacks conserved residue(s) required for the propagation of feature annotation.</text>
</comment>
<keyword evidence="10 13" id="KW-1015">Disulfide bond</keyword>
<dbReference type="Gene3D" id="4.10.900.10">
    <property type="entry name" value="TCF3-CBD (Catenin binding domain)"/>
    <property type="match status" value="1"/>
</dbReference>
<feature type="domain" description="Laminin G" evidence="18">
    <location>
        <begin position="1173"/>
        <end position="1360"/>
    </location>
</feature>
<feature type="transmembrane region" description="Helical" evidence="17">
    <location>
        <begin position="1378"/>
        <end position="1399"/>
    </location>
</feature>
<keyword evidence="2 13" id="KW-0245">EGF-like domain</keyword>
<dbReference type="InterPro" id="IPR027397">
    <property type="entry name" value="Catenin-bd_sf"/>
</dbReference>
<dbReference type="GO" id="GO:0008013">
    <property type="term" value="F:beta-catenin binding"/>
    <property type="evidence" value="ECO:0007669"/>
    <property type="project" value="TreeGrafter"/>
</dbReference>
<evidence type="ECO:0000256" key="6">
    <source>
        <dbReference type="ARBA" id="ARBA00022837"/>
    </source>
</evidence>
<dbReference type="GO" id="GO:0007424">
    <property type="term" value="P:open tracheal system development"/>
    <property type="evidence" value="ECO:0007669"/>
    <property type="project" value="UniProtKB-ARBA"/>
</dbReference>
<dbReference type="GO" id="GO:0044331">
    <property type="term" value="P:cell-cell adhesion mediated by cadherin"/>
    <property type="evidence" value="ECO:0007669"/>
    <property type="project" value="TreeGrafter"/>
</dbReference>
<dbReference type="Gene3D" id="2.60.40.60">
    <property type="entry name" value="Cadherins"/>
    <property type="match status" value="8"/>
</dbReference>
<dbReference type="Pfam" id="PF02210">
    <property type="entry name" value="Laminin_G_2"/>
    <property type="match status" value="1"/>
</dbReference>
<comment type="caution">
    <text evidence="21">The sequence shown here is derived from an EMBL/GenBank/DDBJ whole genome shotgun (WGS) entry which is preliminary data.</text>
</comment>
<feature type="domain" description="EGF-like" evidence="19">
    <location>
        <begin position="1134"/>
        <end position="1172"/>
    </location>
</feature>
<evidence type="ECO:0000256" key="8">
    <source>
        <dbReference type="ARBA" id="ARBA00022989"/>
    </source>
</evidence>
<keyword evidence="5" id="KW-0677">Repeat</keyword>
<dbReference type="PROSITE" id="PS00022">
    <property type="entry name" value="EGF_1"/>
    <property type="match status" value="1"/>
</dbReference>
<evidence type="ECO:0000256" key="2">
    <source>
        <dbReference type="ARBA" id="ARBA00022536"/>
    </source>
</evidence>
<feature type="region of interest" description="Disordered" evidence="16">
    <location>
        <begin position="42"/>
        <end position="64"/>
    </location>
</feature>
<dbReference type="GO" id="GO:0007431">
    <property type="term" value="P:salivary gland development"/>
    <property type="evidence" value="ECO:0007669"/>
    <property type="project" value="UniProtKB-ARBA"/>
</dbReference>
<proteinExistence type="predicted"/>
<dbReference type="Pfam" id="PF00028">
    <property type="entry name" value="Cadherin"/>
    <property type="match status" value="6"/>
</dbReference>
<dbReference type="PROSITE" id="PS50268">
    <property type="entry name" value="CADHERIN_2"/>
    <property type="match status" value="8"/>
</dbReference>
<dbReference type="GO" id="GO:0034332">
    <property type="term" value="P:adherens junction organization"/>
    <property type="evidence" value="ECO:0007669"/>
    <property type="project" value="TreeGrafter"/>
</dbReference>
<evidence type="ECO:0000256" key="14">
    <source>
        <dbReference type="RuleBase" id="RU003318"/>
    </source>
</evidence>
<dbReference type="InterPro" id="IPR020894">
    <property type="entry name" value="Cadherin_CS"/>
</dbReference>
<dbReference type="CDD" id="cd00054">
    <property type="entry name" value="EGF_CA"/>
    <property type="match status" value="1"/>
</dbReference>
<dbReference type="InterPro" id="IPR001791">
    <property type="entry name" value="Laminin_G"/>
</dbReference>
<dbReference type="GO" id="GO:0016342">
    <property type="term" value="C:catenin complex"/>
    <property type="evidence" value="ECO:0007669"/>
    <property type="project" value="TreeGrafter"/>
</dbReference>
<feature type="domain" description="Cadherin" evidence="20">
    <location>
        <begin position="566"/>
        <end position="667"/>
    </location>
</feature>
<dbReference type="GO" id="GO:0000902">
    <property type="term" value="P:cell morphogenesis"/>
    <property type="evidence" value="ECO:0007669"/>
    <property type="project" value="TreeGrafter"/>
</dbReference>
<feature type="disulfide bond" evidence="13">
    <location>
        <begin position="1143"/>
        <end position="1160"/>
    </location>
</feature>
<dbReference type="Gene3D" id="2.60.120.200">
    <property type="match status" value="1"/>
</dbReference>
<dbReference type="SMART" id="SM00181">
    <property type="entry name" value="EGF"/>
    <property type="match status" value="1"/>
</dbReference>
<keyword evidence="22" id="KW-1185">Reference proteome</keyword>
<dbReference type="EMBL" id="LNIX01000003">
    <property type="protein sequence ID" value="OXA58387.1"/>
    <property type="molecule type" value="Genomic_DNA"/>
</dbReference>
<dbReference type="SUPFAM" id="SSF49313">
    <property type="entry name" value="Cadherin-like"/>
    <property type="match status" value="8"/>
</dbReference>
<dbReference type="GO" id="GO:0016477">
    <property type="term" value="P:cell migration"/>
    <property type="evidence" value="ECO:0007669"/>
    <property type="project" value="TreeGrafter"/>
</dbReference>
<keyword evidence="6 12" id="KW-0106">Calcium</keyword>
<keyword evidence="11" id="KW-0325">Glycoprotein</keyword>
<dbReference type="STRING" id="158441.A0A226EMM9"/>
<dbReference type="InterPro" id="IPR000742">
    <property type="entry name" value="EGF"/>
</dbReference>
<evidence type="ECO:0000256" key="17">
    <source>
        <dbReference type="SAM" id="Phobius"/>
    </source>
</evidence>
<dbReference type="SUPFAM" id="SSF49899">
    <property type="entry name" value="Concanavalin A-like lectins/glucanases"/>
    <property type="match status" value="1"/>
</dbReference>
<dbReference type="PRINTS" id="PR00205">
    <property type="entry name" value="CADHERIN"/>
</dbReference>
<dbReference type="InterPro" id="IPR000233">
    <property type="entry name" value="Cadherin_Y-type_LIR"/>
</dbReference>
<keyword evidence="8 17" id="KW-1133">Transmembrane helix</keyword>
<dbReference type="GO" id="GO:0007156">
    <property type="term" value="P:homophilic cell adhesion via plasma membrane adhesion molecules"/>
    <property type="evidence" value="ECO:0007669"/>
    <property type="project" value="InterPro"/>
</dbReference>
<organism evidence="21 22">
    <name type="scientific">Folsomia candida</name>
    <name type="common">Springtail</name>
    <dbReference type="NCBI Taxonomy" id="158441"/>
    <lineage>
        <taxon>Eukaryota</taxon>
        <taxon>Metazoa</taxon>
        <taxon>Ecdysozoa</taxon>
        <taxon>Arthropoda</taxon>
        <taxon>Hexapoda</taxon>
        <taxon>Collembola</taxon>
        <taxon>Entomobryomorpha</taxon>
        <taxon>Isotomoidea</taxon>
        <taxon>Isotomidae</taxon>
        <taxon>Proisotominae</taxon>
        <taxon>Folsomia</taxon>
    </lineage>
</organism>
<protein>
    <submittedName>
        <fullName evidence="21">DE-cadherin</fullName>
    </submittedName>
</protein>
<dbReference type="PROSITE" id="PS50025">
    <property type="entry name" value="LAM_G_DOMAIN"/>
    <property type="match status" value="1"/>
</dbReference>
<dbReference type="Pfam" id="PF00008">
    <property type="entry name" value="EGF"/>
    <property type="match status" value="1"/>
</dbReference>
<dbReference type="GO" id="GO:0098858">
    <property type="term" value="C:actin-based cell projection"/>
    <property type="evidence" value="ECO:0007669"/>
    <property type="project" value="UniProtKB-ARBA"/>
</dbReference>
<dbReference type="GO" id="GO:0035239">
    <property type="term" value="P:tube morphogenesis"/>
    <property type="evidence" value="ECO:0007669"/>
    <property type="project" value="UniProtKB-ARBA"/>
</dbReference>
<dbReference type="GO" id="GO:0009887">
    <property type="term" value="P:animal organ morphogenesis"/>
    <property type="evidence" value="ECO:0007669"/>
    <property type="project" value="UniProtKB-ARBA"/>
</dbReference>
<feature type="domain" description="Cadherin" evidence="20">
    <location>
        <begin position="668"/>
        <end position="776"/>
    </location>
</feature>
<dbReference type="GO" id="GO:0048589">
    <property type="term" value="P:developmental growth"/>
    <property type="evidence" value="ECO:0007669"/>
    <property type="project" value="UniProtKB-ARBA"/>
</dbReference>
<dbReference type="GO" id="GO:0005509">
    <property type="term" value="F:calcium ion binding"/>
    <property type="evidence" value="ECO:0007669"/>
    <property type="project" value="UniProtKB-UniRule"/>
</dbReference>
<evidence type="ECO:0000259" key="19">
    <source>
        <dbReference type="PROSITE" id="PS50026"/>
    </source>
</evidence>
<dbReference type="Gene3D" id="2.10.25.10">
    <property type="entry name" value="Laminin"/>
    <property type="match status" value="1"/>
</dbReference>
<feature type="domain" description="Cadherin" evidence="20">
    <location>
        <begin position="371"/>
        <end position="454"/>
    </location>
</feature>
<evidence type="ECO:0000256" key="7">
    <source>
        <dbReference type="ARBA" id="ARBA00022889"/>
    </source>
</evidence>
<dbReference type="Proteomes" id="UP000198287">
    <property type="component" value="Unassembled WGS sequence"/>
</dbReference>
<feature type="domain" description="Cadherin" evidence="20">
    <location>
        <begin position="786"/>
        <end position="888"/>
    </location>
</feature>
<dbReference type="Pfam" id="PF01049">
    <property type="entry name" value="CADH_Y-type_LIR"/>
    <property type="match status" value="1"/>
</dbReference>
<dbReference type="CDD" id="cd00110">
    <property type="entry name" value="LamG"/>
    <property type="match status" value="1"/>
</dbReference>
<dbReference type="GO" id="GO:0005912">
    <property type="term" value="C:adherens junction"/>
    <property type="evidence" value="ECO:0007669"/>
    <property type="project" value="TreeGrafter"/>
</dbReference>
<dbReference type="FunFam" id="2.60.40.60:FF:000058">
    <property type="entry name" value="FAT atypical cadherin 3"/>
    <property type="match status" value="2"/>
</dbReference>
<dbReference type="FunFam" id="4.10.900.10:FF:000012">
    <property type="entry name" value="Putative DE-cadherin"/>
    <property type="match status" value="1"/>
</dbReference>
<evidence type="ECO:0000259" key="18">
    <source>
        <dbReference type="PROSITE" id="PS50025"/>
    </source>
</evidence>
<dbReference type="GO" id="GO:0007163">
    <property type="term" value="P:establishment or maintenance of cell polarity"/>
    <property type="evidence" value="ECO:0007669"/>
    <property type="project" value="UniProtKB-ARBA"/>
</dbReference>
<dbReference type="GO" id="GO:0007043">
    <property type="term" value="P:cell-cell junction assembly"/>
    <property type="evidence" value="ECO:0007669"/>
    <property type="project" value="TreeGrafter"/>
</dbReference>
<dbReference type="PROSITE" id="PS00232">
    <property type="entry name" value="CADHERIN_1"/>
    <property type="match status" value="2"/>
</dbReference>
<evidence type="ECO:0000256" key="3">
    <source>
        <dbReference type="ARBA" id="ARBA00022692"/>
    </source>
</evidence>
<evidence type="ECO:0000256" key="10">
    <source>
        <dbReference type="ARBA" id="ARBA00023157"/>
    </source>
</evidence>
<feature type="domain" description="Cadherin" evidence="20">
    <location>
        <begin position="454"/>
        <end position="565"/>
    </location>
</feature>
<evidence type="ECO:0000256" key="4">
    <source>
        <dbReference type="ARBA" id="ARBA00022729"/>
    </source>
</evidence>
<dbReference type="InterPro" id="IPR015919">
    <property type="entry name" value="Cadherin-like_sf"/>
</dbReference>
<dbReference type="GO" id="GO:0045296">
    <property type="term" value="F:cadherin binding"/>
    <property type="evidence" value="ECO:0007669"/>
    <property type="project" value="TreeGrafter"/>
</dbReference>
<dbReference type="SMART" id="SM00112">
    <property type="entry name" value="CA"/>
    <property type="match status" value="8"/>
</dbReference>
<keyword evidence="9 17" id="KW-0472">Membrane</keyword>
<dbReference type="InterPro" id="IPR013320">
    <property type="entry name" value="ConA-like_dom_sf"/>
</dbReference>
<name>A0A226EMM9_FOLCA</name>
<gene>
    <name evidence="21" type="ORF">Fcan01_07154</name>
</gene>
<comment type="function">
    <text evidence="15">Cadherins are calcium-dependent cell adhesion proteins.</text>
</comment>
<dbReference type="PROSITE" id="PS01186">
    <property type="entry name" value="EGF_2"/>
    <property type="match status" value="1"/>
</dbReference>
<evidence type="ECO:0000256" key="1">
    <source>
        <dbReference type="ARBA" id="ARBA00004167"/>
    </source>
</evidence>
<evidence type="ECO:0000256" key="9">
    <source>
        <dbReference type="ARBA" id="ARBA00023136"/>
    </source>
</evidence>
<accession>A0A226EMM9</accession>
<dbReference type="InterPro" id="IPR056370">
    <property type="entry name" value="Shg-like_Ig-like"/>
</dbReference>
<evidence type="ECO:0000256" key="5">
    <source>
        <dbReference type="ARBA" id="ARBA00022737"/>
    </source>
</evidence>
<keyword evidence="7 14" id="KW-0130">Cell adhesion</keyword>
<dbReference type="GO" id="GO:0016339">
    <property type="term" value="P:calcium-dependent cell-cell adhesion via plasma membrane cell adhesion molecules"/>
    <property type="evidence" value="ECO:0007669"/>
    <property type="project" value="TreeGrafter"/>
</dbReference>
<dbReference type="PROSITE" id="PS50026">
    <property type="entry name" value="EGF_3"/>
    <property type="match status" value="1"/>
</dbReference>
<dbReference type="Pfam" id="PF24811">
    <property type="entry name" value="Ig_Shg"/>
    <property type="match status" value="1"/>
</dbReference>
<feature type="domain" description="Cadherin" evidence="20">
    <location>
        <begin position="238"/>
        <end position="344"/>
    </location>
</feature>
<feature type="region of interest" description="Disordered" evidence="16">
    <location>
        <begin position="1545"/>
        <end position="1565"/>
    </location>
</feature>
<evidence type="ECO:0000256" key="15">
    <source>
        <dbReference type="RuleBase" id="RU004357"/>
    </source>
</evidence>
<dbReference type="CDD" id="cd11304">
    <property type="entry name" value="Cadherin_repeat"/>
    <property type="match status" value="8"/>
</dbReference>
<dbReference type="PANTHER" id="PTHR24027">
    <property type="entry name" value="CADHERIN-23"/>
    <property type="match status" value="1"/>
</dbReference>
<dbReference type="GO" id="GO:0048565">
    <property type="term" value="P:digestive tract development"/>
    <property type="evidence" value="ECO:0007669"/>
    <property type="project" value="UniProtKB-ARBA"/>
</dbReference>
<feature type="disulfide bond" evidence="13">
    <location>
        <begin position="1162"/>
        <end position="1171"/>
    </location>
</feature>
<evidence type="ECO:0000256" key="11">
    <source>
        <dbReference type="ARBA" id="ARBA00023180"/>
    </source>
</evidence>
<keyword evidence="3 14" id="KW-0812">Transmembrane</keyword>
<dbReference type="OMA" id="EQPENTY"/>